<keyword evidence="8 12" id="KW-1133">Transmembrane helix</keyword>
<proteinExistence type="inferred from homology"/>
<evidence type="ECO:0000256" key="1">
    <source>
        <dbReference type="ARBA" id="ARBA00004610"/>
    </source>
</evidence>
<accession>A0AAF3ED50</accession>
<feature type="transmembrane region" description="Helical" evidence="12">
    <location>
        <begin position="272"/>
        <end position="296"/>
    </location>
</feature>
<evidence type="ECO:0000256" key="13">
    <source>
        <dbReference type="SAM" id="MobiDB-lite"/>
    </source>
</evidence>
<dbReference type="Pfam" id="PF00876">
    <property type="entry name" value="Innexin"/>
    <property type="match status" value="1"/>
</dbReference>
<dbReference type="PRINTS" id="PR01262">
    <property type="entry name" value="INNEXIN"/>
</dbReference>
<keyword evidence="9 12" id="KW-0406">Ion transport</keyword>
<evidence type="ECO:0000256" key="4">
    <source>
        <dbReference type="ARBA" id="ARBA00022475"/>
    </source>
</evidence>
<protein>
    <recommendedName>
        <fullName evidence="12">Innexin</fullName>
    </recommendedName>
</protein>
<dbReference type="GO" id="GO:0005921">
    <property type="term" value="C:gap junction"/>
    <property type="evidence" value="ECO:0007669"/>
    <property type="project" value="UniProtKB-SubCell"/>
</dbReference>
<evidence type="ECO:0000256" key="11">
    <source>
        <dbReference type="ARBA" id="ARBA00023303"/>
    </source>
</evidence>
<keyword evidence="6" id="KW-0303">Gap junction</keyword>
<dbReference type="InterPro" id="IPR000990">
    <property type="entry name" value="Innexin"/>
</dbReference>
<name>A0AAF3ED50_9BILA</name>
<sequence length="403" mass="47158">MFFIDVFLKGLKPNYDDDAVDRLNYYYTPMLIVIFALTLSAKQYVGQPIQCWIPAQFTGAWEQYSENYCFVQNTYFLPLHHYIPNDIGDRENREIGYYQWVPFILGLQAILFYLPSMFWRILNWQSGVSVKGLIKMSKDTGNMATDRRNESVKVVAAHIHDSLKAQKKLANYTRLTRFIHEGKYLSYLYLFTKVLYVVQVVMQFFILNSFLSTSYLFWGFGILRDLAYGREWEESGHFPRVTMCDFEVRVLGNKHRHTVQCVLMINMFNEKVYLFLWWWLLLVACATVFSLFYWIWQTFSAKEKTSFLAKYLSVFNLYNAENYQNQRTLDRFVSDGLRDDGVFVVKLIAANAGDLITTDLVAVLWRRFLEEELNNDQQKGLGGGGMSAPLDDVDGFSEKTPLQ</sequence>
<evidence type="ECO:0000256" key="8">
    <source>
        <dbReference type="ARBA" id="ARBA00022989"/>
    </source>
</evidence>
<feature type="transmembrane region" description="Helical" evidence="12">
    <location>
        <begin position="194"/>
        <end position="218"/>
    </location>
</feature>
<dbReference type="GO" id="GO:0005243">
    <property type="term" value="F:gap junction channel activity"/>
    <property type="evidence" value="ECO:0007669"/>
    <property type="project" value="TreeGrafter"/>
</dbReference>
<keyword evidence="14" id="KW-1185">Reference proteome</keyword>
<feature type="region of interest" description="Disordered" evidence="13">
    <location>
        <begin position="379"/>
        <end position="403"/>
    </location>
</feature>
<evidence type="ECO:0000256" key="12">
    <source>
        <dbReference type="RuleBase" id="RU010713"/>
    </source>
</evidence>
<keyword evidence="5 12" id="KW-0812">Transmembrane</keyword>
<evidence type="ECO:0000256" key="7">
    <source>
        <dbReference type="ARBA" id="ARBA00022949"/>
    </source>
</evidence>
<comment type="caution">
    <text evidence="12">Lacks conserved residue(s) required for the propagation of feature annotation.</text>
</comment>
<comment type="function">
    <text evidence="12">Structural component of the gap junctions.</text>
</comment>
<evidence type="ECO:0000256" key="6">
    <source>
        <dbReference type="ARBA" id="ARBA00022868"/>
    </source>
</evidence>
<evidence type="ECO:0000313" key="14">
    <source>
        <dbReference type="Proteomes" id="UP000887575"/>
    </source>
</evidence>
<dbReference type="AlphaFoldDB" id="A0AAF3ED50"/>
<comment type="similarity">
    <text evidence="12">Belongs to the pannexin family.</text>
</comment>
<gene>
    <name evidence="12" type="primary">inx</name>
</gene>
<keyword evidence="7" id="KW-0965">Cell junction</keyword>
<dbReference type="GO" id="GO:0034220">
    <property type="term" value="P:monoatomic ion transmembrane transport"/>
    <property type="evidence" value="ECO:0007669"/>
    <property type="project" value="UniProtKB-KW"/>
</dbReference>
<comment type="subcellular location">
    <subcellularLocation>
        <location evidence="1">Cell junction</location>
        <location evidence="1">Gap junction</location>
    </subcellularLocation>
    <subcellularLocation>
        <location evidence="2 12">Cell membrane</location>
        <topology evidence="2 12">Multi-pass membrane protein</topology>
    </subcellularLocation>
</comment>
<evidence type="ECO:0000256" key="2">
    <source>
        <dbReference type="ARBA" id="ARBA00004651"/>
    </source>
</evidence>
<dbReference type="PROSITE" id="PS51013">
    <property type="entry name" value="PANNEXIN"/>
    <property type="match status" value="1"/>
</dbReference>
<keyword evidence="10 12" id="KW-0472">Membrane</keyword>
<evidence type="ECO:0000256" key="3">
    <source>
        <dbReference type="ARBA" id="ARBA00022448"/>
    </source>
</evidence>
<keyword evidence="3 12" id="KW-0813">Transport</keyword>
<keyword evidence="4" id="KW-1003">Cell membrane</keyword>
<keyword evidence="11 12" id="KW-0407">Ion channel</keyword>
<feature type="transmembrane region" description="Helical" evidence="12">
    <location>
        <begin position="100"/>
        <end position="122"/>
    </location>
</feature>
<dbReference type="PANTHER" id="PTHR11893:SF45">
    <property type="entry name" value="INNEXIN"/>
    <property type="match status" value="1"/>
</dbReference>
<dbReference type="PANTHER" id="PTHR11893">
    <property type="entry name" value="INNEXIN"/>
    <property type="match status" value="1"/>
</dbReference>
<dbReference type="GO" id="GO:0005886">
    <property type="term" value="C:plasma membrane"/>
    <property type="evidence" value="ECO:0007669"/>
    <property type="project" value="UniProtKB-SubCell"/>
</dbReference>
<evidence type="ECO:0000256" key="9">
    <source>
        <dbReference type="ARBA" id="ARBA00023065"/>
    </source>
</evidence>
<dbReference type="Proteomes" id="UP000887575">
    <property type="component" value="Unassembled WGS sequence"/>
</dbReference>
<evidence type="ECO:0000256" key="5">
    <source>
        <dbReference type="ARBA" id="ARBA00022692"/>
    </source>
</evidence>
<evidence type="ECO:0000256" key="10">
    <source>
        <dbReference type="ARBA" id="ARBA00023136"/>
    </source>
</evidence>
<dbReference type="WBParaSite" id="MBELARI_LOCUS11894">
    <property type="protein sequence ID" value="MBELARI_LOCUS11894"/>
    <property type="gene ID" value="MBELARI_LOCUS11894"/>
</dbReference>
<organism evidence="14 15">
    <name type="scientific">Mesorhabditis belari</name>
    <dbReference type="NCBI Taxonomy" id="2138241"/>
    <lineage>
        <taxon>Eukaryota</taxon>
        <taxon>Metazoa</taxon>
        <taxon>Ecdysozoa</taxon>
        <taxon>Nematoda</taxon>
        <taxon>Chromadorea</taxon>
        <taxon>Rhabditida</taxon>
        <taxon>Rhabditina</taxon>
        <taxon>Rhabditomorpha</taxon>
        <taxon>Rhabditoidea</taxon>
        <taxon>Rhabditidae</taxon>
        <taxon>Mesorhabditinae</taxon>
        <taxon>Mesorhabditis</taxon>
    </lineage>
</organism>
<reference evidence="15" key="1">
    <citation type="submission" date="2024-02" db="UniProtKB">
        <authorList>
            <consortium name="WormBaseParasite"/>
        </authorList>
    </citation>
    <scope>IDENTIFICATION</scope>
</reference>
<evidence type="ECO:0000313" key="15">
    <source>
        <dbReference type="WBParaSite" id="MBELARI_LOCUS11894"/>
    </source>
</evidence>